<feature type="region of interest" description="Disordered" evidence="6">
    <location>
        <begin position="56"/>
        <end position="76"/>
    </location>
</feature>
<dbReference type="InterPro" id="IPR034718">
    <property type="entry name" value="RlpA"/>
</dbReference>
<dbReference type="InterPro" id="IPR036680">
    <property type="entry name" value="SPOR-like_sf"/>
</dbReference>
<dbReference type="Gene3D" id="3.30.70.1070">
    <property type="entry name" value="Sporulation related repeat"/>
    <property type="match status" value="1"/>
</dbReference>
<dbReference type="EMBL" id="REFR01000010">
    <property type="protein sequence ID" value="RMB08700.1"/>
    <property type="molecule type" value="Genomic_DNA"/>
</dbReference>
<dbReference type="GO" id="GO:0042834">
    <property type="term" value="F:peptidoglycan binding"/>
    <property type="evidence" value="ECO:0007669"/>
    <property type="project" value="InterPro"/>
</dbReference>
<dbReference type="EC" id="4.2.2.-" evidence="4"/>
<dbReference type="PANTHER" id="PTHR34183">
    <property type="entry name" value="ENDOLYTIC PEPTIDOGLYCAN TRANSGLYCOSYLASE RLPA"/>
    <property type="match status" value="1"/>
</dbReference>
<name>A0A3M0CJW0_9PROT</name>
<dbReference type="NCBIfam" id="TIGR00413">
    <property type="entry name" value="rlpA"/>
    <property type="match status" value="1"/>
</dbReference>
<sequence length="293" mass="32264">MTCRAVSGPAAMTYKAVMCLTGRLPGYVRAFVTGGMTLRWLFLSAALVVSACGGGPGPSDRAPADDTLPTGDNGGTRKIGNPYKVAGVWYHPEEDPTYDRTGYASWYGKQFHGRKTANGEVFNMNALTAAHKTLPLPSFVKVTNLENGRSILLRVNDRGPFVKNRILDVSRRGAQLLGFEKQGVTKVRVQVVDENGRAPKRRRVAKADSPVADGDAVHFVQVGAFGERDNARAQVRKLRDAGVRADVEDVRADGRQLWRVRIGPFRERNEAERTLDRVMADGFYEARIFSEPK</sequence>
<keyword evidence="3 4" id="KW-0961">Cell wall biogenesis/degradation</keyword>
<dbReference type="CDD" id="cd22268">
    <property type="entry name" value="DPBB_RlpA-like"/>
    <property type="match status" value="1"/>
</dbReference>
<proteinExistence type="inferred from homology"/>
<dbReference type="GO" id="GO:0008932">
    <property type="term" value="F:lytic endotransglycosylase activity"/>
    <property type="evidence" value="ECO:0007669"/>
    <property type="project" value="UniProtKB-UniRule"/>
</dbReference>
<evidence type="ECO:0000256" key="5">
    <source>
        <dbReference type="RuleBase" id="RU003495"/>
    </source>
</evidence>
<keyword evidence="2 4" id="KW-0456">Lyase</keyword>
<dbReference type="InterPro" id="IPR012997">
    <property type="entry name" value="RplA"/>
</dbReference>
<protein>
    <recommendedName>
        <fullName evidence="4">Endolytic peptidoglycan transglycosylase RlpA</fullName>
        <ecNumber evidence="4">4.2.2.-</ecNumber>
    </recommendedName>
</protein>
<comment type="caution">
    <text evidence="8">The sequence shown here is derived from an EMBL/GenBank/DDBJ whole genome shotgun (WGS) entry which is preliminary data.</text>
</comment>
<dbReference type="PANTHER" id="PTHR34183:SF1">
    <property type="entry name" value="ENDOLYTIC PEPTIDOGLYCAN TRANSGLYCOSYLASE RLPA"/>
    <property type="match status" value="1"/>
</dbReference>
<dbReference type="AlphaFoldDB" id="A0A3M0CJW0"/>
<keyword evidence="1" id="KW-0732">Signal</keyword>
<evidence type="ECO:0000256" key="4">
    <source>
        <dbReference type="HAMAP-Rule" id="MF_02071"/>
    </source>
</evidence>
<dbReference type="PROSITE" id="PS51724">
    <property type="entry name" value="SPOR"/>
    <property type="match status" value="1"/>
</dbReference>
<evidence type="ECO:0000313" key="9">
    <source>
        <dbReference type="Proteomes" id="UP000271227"/>
    </source>
</evidence>
<evidence type="ECO:0000256" key="3">
    <source>
        <dbReference type="ARBA" id="ARBA00023316"/>
    </source>
</evidence>
<accession>A0A3M0CJW0</accession>
<organism evidence="8 9">
    <name type="scientific">Eilatimonas milleporae</name>
    <dbReference type="NCBI Taxonomy" id="911205"/>
    <lineage>
        <taxon>Bacteria</taxon>
        <taxon>Pseudomonadati</taxon>
        <taxon>Pseudomonadota</taxon>
        <taxon>Alphaproteobacteria</taxon>
        <taxon>Kordiimonadales</taxon>
        <taxon>Kordiimonadaceae</taxon>
        <taxon>Eilatimonas</taxon>
    </lineage>
</organism>
<dbReference type="InterPro" id="IPR036908">
    <property type="entry name" value="RlpA-like_sf"/>
</dbReference>
<dbReference type="InParanoid" id="A0A3M0CJW0"/>
<comment type="function">
    <text evidence="4">Lytic transglycosylase with a strong preference for naked glycan strands that lack stem peptides.</text>
</comment>
<dbReference type="SUPFAM" id="SSF110997">
    <property type="entry name" value="Sporulation related repeat"/>
    <property type="match status" value="1"/>
</dbReference>
<dbReference type="HAMAP" id="MF_02071">
    <property type="entry name" value="RlpA"/>
    <property type="match status" value="1"/>
</dbReference>
<dbReference type="InterPro" id="IPR007730">
    <property type="entry name" value="SPOR-like_dom"/>
</dbReference>
<dbReference type="Proteomes" id="UP000271227">
    <property type="component" value="Unassembled WGS sequence"/>
</dbReference>
<comment type="similarity">
    <text evidence="4 5">Belongs to the RlpA family.</text>
</comment>
<gene>
    <name evidence="4" type="primary">rlpA</name>
    <name evidence="8" type="ORF">BXY39_1338</name>
</gene>
<evidence type="ECO:0000256" key="1">
    <source>
        <dbReference type="ARBA" id="ARBA00022729"/>
    </source>
</evidence>
<reference evidence="8 9" key="1">
    <citation type="submission" date="2018-10" db="EMBL/GenBank/DDBJ databases">
        <title>Genomic Encyclopedia of Archaeal and Bacterial Type Strains, Phase II (KMG-II): from individual species to whole genera.</title>
        <authorList>
            <person name="Goeker M."/>
        </authorList>
    </citation>
    <scope>NUCLEOTIDE SEQUENCE [LARGE SCALE GENOMIC DNA]</scope>
    <source>
        <strain evidence="8 9">DSM 25217</strain>
    </source>
</reference>
<dbReference type="GO" id="GO:0071555">
    <property type="term" value="P:cell wall organization"/>
    <property type="evidence" value="ECO:0007669"/>
    <property type="project" value="UniProtKB-KW"/>
</dbReference>
<dbReference type="OrthoDB" id="9779128at2"/>
<evidence type="ECO:0000313" key="8">
    <source>
        <dbReference type="EMBL" id="RMB08700.1"/>
    </source>
</evidence>
<evidence type="ECO:0000259" key="7">
    <source>
        <dbReference type="PROSITE" id="PS51724"/>
    </source>
</evidence>
<keyword evidence="8" id="KW-0449">Lipoprotein</keyword>
<feature type="domain" description="SPOR" evidence="7">
    <location>
        <begin position="212"/>
        <end position="291"/>
    </location>
</feature>
<dbReference type="Gene3D" id="2.40.40.10">
    <property type="entry name" value="RlpA-like domain"/>
    <property type="match status" value="1"/>
</dbReference>
<keyword evidence="9" id="KW-1185">Reference proteome</keyword>
<dbReference type="SUPFAM" id="SSF50685">
    <property type="entry name" value="Barwin-like endoglucanases"/>
    <property type="match status" value="1"/>
</dbReference>
<dbReference type="Pfam" id="PF05036">
    <property type="entry name" value="SPOR"/>
    <property type="match status" value="1"/>
</dbReference>
<evidence type="ECO:0000256" key="6">
    <source>
        <dbReference type="SAM" id="MobiDB-lite"/>
    </source>
</evidence>
<dbReference type="Pfam" id="PF03330">
    <property type="entry name" value="DPBB_1"/>
    <property type="match status" value="1"/>
</dbReference>
<dbReference type="GO" id="GO:0000270">
    <property type="term" value="P:peptidoglycan metabolic process"/>
    <property type="evidence" value="ECO:0007669"/>
    <property type="project" value="UniProtKB-UniRule"/>
</dbReference>
<evidence type="ECO:0000256" key="2">
    <source>
        <dbReference type="ARBA" id="ARBA00023239"/>
    </source>
</evidence>
<dbReference type="InterPro" id="IPR009009">
    <property type="entry name" value="RlpA-like_DPBB"/>
</dbReference>